<dbReference type="SUPFAM" id="SSF141868">
    <property type="entry name" value="EAL domain-like"/>
    <property type="match status" value="1"/>
</dbReference>
<evidence type="ECO:0000259" key="2">
    <source>
        <dbReference type="PROSITE" id="PS50006"/>
    </source>
</evidence>
<dbReference type="PANTHER" id="PTHR44757">
    <property type="entry name" value="DIGUANYLATE CYCLASE DGCP"/>
    <property type="match status" value="1"/>
</dbReference>
<evidence type="ECO:0000313" key="7">
    <source>
        <dbReference type="Proteomes" id="UP001328733"/>
    </source>
</evidence>
<organism evidence="6 7">
    <name type="scientific">Pannus brasiliensis CCIBt3594</name>
    <dbReference type="NCBI Taxonomy" id="1427578"/>
    <lineage>
        <taxon>Bacteria</taxon>
        <taxon>Bacillati</taxon>
        <taxon>Cyanobacteriota</taxon>
        <taxon>Cyanophyceae</taxon>
        <taxon>Oscillatoriophycideae</taxon>
        <taxon>Chroococcales</taxon>
        <taxon>Microcystaceae</taxon>
        <taxon>Pannus</taxon>
    </lineage>
</organism>
<dbReference type="InterPro" id="IPR035965">
    <property type="entry name" value="PAS-like_dom_sf"/>
</dbReference>
<dbReference type="PROSITE" id="PS50006">
    <property type="entry name" value="FHA_DOMAIN"/>
    <property type="match status" value="1"/>
</dbReference>
<dbReference type="InterPro" id="IPR029787">
    <property type="entry name" value="Nucleotide_cyclase"/>
</dbReference>
<dbReference type="InterPro" id="IPR035919">
    <property type="entry name" value="EAL_sf"/>
</dbReference>
<dbReference type="SMART" id="SM00091">
    <property type="entry name" value="PAS"/>
    <property type="match status" value="2"/>
</dbReference>
<dbReference type="Pfam" id="PF00990">
    <property type="entry name" value="GGDEF"/>
    <property type="match status" value="1"/>
</dbReference>
<dbReference type="PROSITE" id="PS50112">
    <property type="entry name" value="PAS"/>
    <property type="match status" value="1"/>
</dbReference>
<evidence type="ECO:0000256" key="1">
    <source>
        <dbReference type="SAM" id="MobiDB-lite"/>
    </source>
</evidence>
<dbReference type="SUPFAM" id="SSF49879">
    <property type="entry name" value="SMAD/FHA domain"/>
    <property type="match status" value="1"/>
</dbReference>
<dbReference type="SMART" id="SM00267">
    <property type="entry name" value="GGDEF"/>
    <property type="match status" value="1"/>
</dbReference>
<keyword evidence="7" id="KW-1185">Reference proteome</keyword>
<dbReference type="InterPro" id="IPR013767">
    <property type="entry name" value="PAS_fold"/>
</dbReference>
<feature type="domain" description="EAL" evidence="4">
    <location>
        <begin position="617"/>
        <end position="871"/>
    </location>
</feature>
<accession>A0AAW9QYB7</accession>
<dbReference type="Gene3D" id="3.20.20.450">
    <property type="entry name" value="EAL domain"/>
    <property type="match status" value="1"/>
</dbReference>
<dbReference type="Proteomes" id="UP001328733">
    <property type="component" value="Unassembled WGS sequence"/>
</dbReference>
<dbReference type="InterPro" id="IPR001633">
    <property type="entry name" value="EAL_dom"/>
</dbReference>
<dbReference type="Gene3D" id="3.30.70.270">
    <property type="match status" value="1"/>
</dbReference>
<dbReference type="CDD" id="cd01949">
    <property type="entry name" value="GGDEF"/>
    <property type="match status" value="1"/>
</dbReference>
<dbReference type="AlphaFoldDB" id="A0AAW9QYB7"/>
<dbReference type="InterPro" id="IPR000253">
    <property type="entry name" value="FHA_dom"/>
</dbReference>
<sequence length="878" mass="98669">MFLTVGEGTRTSWPVLARSGTKTGVPRGNVKPSQKDGVSNPRFSMSNARDVRHILVVEDQKSKRIVALRENSYTLGRDPSCSIIIYDRQVSRHHATLLRVTDYQNQQDFYRVIDGDLHGKKSTNGITVNGKYSLSHELRPGDTIHFGSKARAIYQVVPANTDLEFLDSEDLADLSPELSITGFLEKESDFHDEENHTIAFALPKPAPASSPPPSPSPSFSIADYSPYPIVEFNQSGEILYQNAAASRRFPDLGQRQGQHPLLQGLAEQSLADNSTSFSRELEIEGKFFEQYITFTPERIVRTFCVDITKYKENEEKNAIKSDYFRFIREQSTEGIFLIDAEEKKILETNLAYCKLLGYTERELIGRALYGLIAVDRENLDSQLGDLEPEKPFYVEESLHRGRDGSLITVEEKITRSNLNGRDIFCFSVRDIGERKRFEERLYYQSLHDALTDLPNRLLFERQLTLALANARRNHTLLAVLFVNLDSFKNINHALGHSIGDRVLQEFGRRLSVLISGGDAIARWGSDEFTILLPRPRKTEDTIRLAERIFDSLKTPIEVEGNTLQPRASIGIALYPQDGEDEETLLKNASAALHRAKEAGRGQYQFYSPALAEEAGTFLKLETLLHQALDKQEFALVYQPQIAVASGRITGIEAFLRWNHPPSGVLSPAKFLALAEKTDILLPIGKWVLTKACEQAISWQKDGLPPVPVCVNLSNPEFARPNLVETIARVLEKTGLDPQWLEIEITEKILRQNLSSARQIFQDLQNLGVRVALDDFGTGYSALGYLQQFPFRTLKLDQNFVRDLRGSDGERAIVSAAVALGKGFHFRIVAEGVETRQQLDFLQDLGCEEAQGYYFSRPISAEAIGQLLSQQGKISISTE</sequence>
<dbReference type="PANTHER" id="PTHR44757:SF2">
    <property type="entry name" value="BIOFILM ARCHITECTURE MAINTENANCE PROTEIN MBAA"/>
    <property type="match status" value="1"/>
</dbReference>
<dbReference type="SMART" id="SM00052">
    <property type="entry name" value="EAL"/>
    <property type="match status" value="1"/>
</dbReference>
<proteinExistence type="predicted"/>
<dbReference type="InterPro" id="IPR000160">
    <property type="entry name" value="GGDEF_dom"/>
</dbReference>
<gene>
    <name evidence="6" type="ORF">V0288_19605</name>
</gene>
<dbReference type="InterPro" id="IPR008984">
    <property type="entry name" value="SMAD_FHA_dom_sf"/>
</dbReference>
<dbReference type="PROSITE" id="PS50887">
    <property type="entry name" value="GGDEF"/>
    <property type="match status" value="1"/>
</dbReference>
<comment type="caution">
    <text evidence="6">The sequence shown here is derived from an EMBL/GenBank/DDBJ whole genome shotgun (WGS) entry which is preliminary data.</text>
</comment>
<dbReference type="Gene3D" id="2.60.200.20">
    <property type="match status" value="1"/>
</dbReference>
<feature type="domain" description="PAS" evidence="3">
    <location>
        <begin position="320"/>
        <end position="368"/>
    </location>
</feature>
<dbReference type="CDD" id="cd01948">
    <property type="entry name" value="EAL"/>
    <property type="match status" value="1"/>
</dbReference>
<dbReference type="EMBL" id="JBAFSM010000046">
    <property type="protein sequence ID" value="MEG3439342.1"/>
    <property type="molecule type" value="Genomic_DNA"/>
</dbReference>
<dbReference type="PROSITE" id="PS50883">
    <property type="entry name" value="EAL"/>
    <property type="match status" value="1"/>
</dbReference>
<dbReference type="InterPro" id="IPR000014">
    <property type="entry name" value="PAS"/>
</dbReference>
<name>A0AAW9QYB7_9CHRO</name>
<dbReference type="Pfam" id="PF00498">
    <property type="entry name" value="FHA"/>
    <property type="match status" value="1"/>
</dbReference>
<dbReference type="Pfam" id="PF00563">
    <property type="entry name" value="EAL"/>
    <property type="match status" value="1"/>
</dbReference>
<dbReference type="Pfam" id="PF00989">
    <property type="entry name" value="PAS"/>
    <property type="match status" value="1"/>
</dbReference>
<dbReference type="InterPro" id="IPR043128">
    <property type="entry name" value="Rev_trsase/Diguanyl_cyclase"/>
</dbReference>
<evidence type="ECO:0000259" key="3">
    <source>
        <dbReference type="PROSITE" id="PS50112"/>
    </source>
</evidence>
<protein>
    <submittedName>
        <fullName evidence="6">EAL domain-containing protein</fullName>
    </submittedName>
</protein>
<dbReference type="SUPFAM" id="SSF55073">
    <property type="entry name" value="Nucleotide cyclase"/>
    <property type="match status" value="1"/>
</dbReference>
<feature type="domain" description="GGDEF" evidence="5">
    <location>
        <begin position="475"/>
        <end position="608"/>
    </location>
</feature>
<dbReference type="CDD" id="cd00130">
    <property type="entry name" value="PAS"/>
    <property type="match status" value="1"/>
</dbReference>
<dbReference type="SUPFAM" id="SSF55785">
    <property type="entry name" value="PYP-like sensor domain (PAS domain)"/>
    <property type="match status" value="1"/>
</dbReference>
<dbReference type="RefSeq" id="WP_332866828.1">
    <property type="nucleotide sequence ID" value="NZ_JBAFSM010000046.1"/>
</dbReference>
<dbReference type="NCBIfam" id="TIGR00254">
    <property type="entry name" value="GGDEF"/>
    <property type="match status" value="1"/>
</dbReference>
<feature type="domain" description="FHA" evidence="2">
    <location>
        <begin position="73"/>
        <end position="133"/>
    </location>
</feature>
<evidence type="ECO:0000259" key="5">
    <source>
        <dbReference type="PROSITE" id="PS50887"/>
    </source>
</evidence>
<dbReference type="Gene3D" id="3.30.450.20">
    <property type="entry name" value="PAS domain"/>
    <property type="match status" value="1"/>
</dbReference>
<dbReference type="GO" id="GO:0006355">
    <property type="term" value="P:regulation of DNA-templated transcription"/>
    <property type="evidence" value="ECO:0007669"/>
    <property type="project" value="InterPro"/>
</dbReference>
<dbReference type="InterPro" id="IPR052155">
    <property type="entry name" value="Biofilm_reg_signaling"/>
</dbReference>
<dbReference type="NCBIfam" id="TIGR00229">
    <property type="entry name" value="sensory_box"/>
    <property type="match status" value="1"/>
</dbReference>
<evidence type="ECO:0000259" key="4">
    <source>
        <dbReference type="PROSITE" id="PS50883"/>
    </source>
</evidence>
<evidence type="ECO:0000313" key="6">
    <source>
        <dbReference type="EMBL" id="MEG3439342.1"/>
    </source>
</evidence>
<feature type="region of interest" description="Disordered" evidence="1">
    <location>
        <begin position="16"/>
        <end position="44"/>
    </location>
</feature>
<reference evidence="6 7" key="1">
    <citation type="submission" date="2024-01" db="EMBL/GenBank/DDBJ databases">
        <title>Genomic insights into the taxonomy and metabolism of the cyanobacterium Pannus brasiliensis CCIBt3594.</title>
        <authorList>
            <person name="Machado M."/>
            <person name="Botero N.B."/>
            <person name="Andreote A.P.D."/>
            <person name="Feitosa A.M.T."/>
            <person name="Popin R."/>
            <person name="Sivonen K."/>
            <person name="Fiore M.F."/>
        </authorList>
    </citation>
    <scope>NUCLEOTIDE SEQUENCE [LARGE SCALE GENOMIC DNA]</scope>
    <source>
        <strain evidence="6 7">CCIBt3594</strain>
    </source>
</reference>
<dbReference type="SMART" id="SM00240">
    <property type="entry name" value="FHA"/>
    <property type="match status" value="1"/>
</dbReference>